<evidence type="ECO:0000256" key="5">
    <source>
        <dbReference type="ARBA" id="ARBA00022777"/>
    </source>
</evidence>
<dbReference type="EMBL" id="JBHSXL010000009">
    <property type="protein sequence ID" value="MFC6893054.1"/>
    <property type="molecule type" value="Genomic_DNA"/>
</dbReference>
<keyword evidence="11" id="KW-1185">Reference proteome</keyword>
<evidence type="ECO:0000256" key="2">
    <source>
        <dbReference type="ARBA" id="ARBA00012438"/>
    </source>
</evidence>
<dbReference type="InterPro" id="IPR000014">
    <property type="entry name" value="PAS"/>
</dbReference>
<organism evidence="10 11">
    <name type="scientific">Halopenitus salinus</name>
    <dbReference type="NCBI Taxonomy" id="1198295"/>
    <lineage>
        <taxon>Archaea</taxon>
        <taxon>Methanobacteriati</taxon>
        <taxon>Methanobacteriota</taxon>
        <taxon>Stenosarchaea group</taxon>
        <taxon>Halobacteria</taxon>
        <taxon>Halobacteriales</taxon>
        <taxon>Haloferacaceae</taxon>
        <taxon>Halopenitus</taxon>
    </lineage>
</organism>
<dbReference type="Pfam" id="PF00512">
    <property type="entry name" value="HisKA"/>
    <property type="match status" value="1"/>
</dbReference>
<keyword evidence="3" id="KW-0597">Phosphoprotein</keyword>
<gene>
    <name evidence="10" type="ORF">ACFQE9_10635</name>
</gene>
<accession>A0ABD5UU91</accession>
<dbReference type="SUPFAM" id="SSF47384">
    <property type="entry name" value="Homodimeric domain of signal transducing histidine kinase"/>
    <property type="match status" value="1"/>
</dbReference>
<dbReference type="SMART" id="SM00388">
    <property type="entry name" value="HisKA"/>
    <property type="match status" value="1"/>
</dbReference>
<evidence type="ECO:0000256" key="3">
    <source>
        <dbReference type="ARBA" id="ARBA00022553"/>
    </source>
</evidence>
<dbReference type="PANTHER" id="PTHR43711">
    <property type="entry name" value="TWO-COMPONENT HISTIDINE KINASE"/>
    <property type="match status" value="1"/>
</dbReference>
<dbReference type="RefSeq" id="WP_379744225.1">
    <property type="nucleotide sequence ID" value="NZ_JBHSVN010000001.1"/>
</dbReference>
<evidence type="ECO:0000313" key="11">
    <source>
        <dbReference type="Proteomes" id="UP001596296"/>
    </source>
</evidence>
<evidence type="ECO:0000259" key="8">
    <source>
        <dbReference type="PROSITE" id="PS50109"/>
    </source>
</evidence>
<evidence type="ECO:0000256" key="4">
    <source>
        <dbReference type="ARBA" id="ARBA00022679"/>
    </source>
</evidence>
<dbReference type="Pfam" id="PF01590">
    <property type="entry name" value="GAF"/>
    <property type="match status" value="1"/>
</dbReference>
<feature type="domain" description="Histidine kinase" evidence="8">
    <location>
        <begin position="264"/>
        <end position="474"/>
    </location>
</feature>
<dbReference type="PRINTS" id="PR00344">
    <property type="entry name" value="BCTRLSENSOR"/>
</dbReference>
<proteinExistence type="predicted"/>
<dbReference type="InterPro" id="IPR004358">
    <property type="entry name" value="Sig_transdc_His_kin-like_C"/>
</dbReference>
<evidence type="ECO:0000256" key="1">
    <source>
        <dbReference type="ARBA" id="ARBA00000085"/>
    </source>
</evidence>
<dbReference type="InterPro" id="IPR003018">
    <property type="entry name" value="GAF"/>
</dbReference>
<dbReference type="Gene3D" id="3.30.565.10">
    <property type="entry name" value="Histidine kinase-like ATPase, C-terminal domain"/>
    <property type="match status" value="1"/>
</dbReference>
<dbReference type="PANTHER" id="PTHR43711:SF1">
    <property type="entry name" value="HISTIDINE KINASE 1"/>
    <property type="match status" value="1"/>
</dbReference>
<feature type="transmembrane region" description="Helical" evidence="7">
    <location>
        <begin position="48"/>
        <end position="65"/>
    </location>
</feature>
<dbReference type="GO" id="GO:0005524">
    <property type="term" value="F:ATP binding"/>
    <property type="evidence" value="ECO:0007669"/>
    <property type="project" value="UniProtKB-KW"/>
</dbReference>
<evidence type="ECO:0000313" key="10">
    <source>
        <dbReference type="EMBL" id="MFC6893054.1"/>
    </source>
</evidence>
<name>A0ABD5UU91_9EURY</name>
<dbReference type="InterPro" id="IPR050736">
    <property type="entry name" value="Sensor_HK_Regulatory"/>
</dbReference>
<dbReference type="PROSITE" id="PS50109">
    <property type="entry name" value="HIS_KIN"/>
    <property type="match status" value="1"/>
</dbReference>
<feature type="transmembrane region" description="Helical" evidence="7">
    <location>
        <begin position="7"/>
        <end position="28"/>
    </location>
</feature>
<dbReference type="InterPro" id="IPR036890">
    <property type="entry name" value="HATPase_C_sf"/>
</dbReference>
<dbReference type="EC" id="2.7.13.3" evidence="2"/>
<keyword evidence="5" id="KW-0418">Kinase</keyword>
<keyword evidence="7" id="KW-1133">Transmembrane helix</keyword>
<dbReference type="Pfam" id="PF02518">
    <property type="entry name" value="HATPase_c"/>
    <property type="match status" value="1"/>
</dbReference>
<reference evidence="10 11" key="1">
    <citation type="journal article" date="2019" name="Int. J. Syst. Evol. Microbiol.">
        <title>The Global Catalogue of Microorganisms (GCM) 10K type strain sequencing project: providing services to taxonomists for standard genome sequencing and annotation.</title>
        <authorList>
            <consortium name="The Broad Institute Genomics Platform"/>
            <consortium name="The Broad Institute Genome Sequencing Center for Infectious Disease"/>
            <person name="Wu L."/>
            <person name="Ma J."/>
        </authorList>
    </citation>
    <scope>NUCLEOTIDE SEQUENCE [LARGE SCALE GENOMIC DNA]</scope>
    <source>
        <strain evidence="10 11">SKJ47</strain>
    </source>
</reference>
<dbReference type="InterPro" id="IPR003594">
    <property type="entry name" value="HATPase_dom"/>
</dbReference>
<dbReference type="Gene3D" id="1.10.287.130">
    <property type="match status" value="1"/>
</dbReference>
<dbReference type="SUPFAM" id="SSF55781">
    <property type="entry name" value="GAF domain-like"/>
    <property type="match status" value="1"/>
</dbReference>
<dbReference type="PROSITE" id="PS50112">
    <property type="entry name" value="PAS"/>
    <property type="match status" value="1"/>
</dbReference>
<sequence>MDRTDAVQPLAAAVVASLGLLLASIFTFDVYQDVVIEGDRLWFTLLENSVPYLLSAAIVAIGLWLGTVSDRIRSTTVLRWIVASLAGVLILSSWVYLFQQQQGRIKPRIIAAQLSAAAILGGIVVGIYSDRQRRRREELAVEKSRLEALFENTSEPVTQVAFEGGDPVVVDVNPAFESTFGYDAREARERSFEEHGLHCYHGTTLVVDGELYGTVCFVSTDPRPDPFTPAETTFAELLARMLAREIERDHAAARIERLEEFADVLSHDLRNPLNVAQGRIDMERERADEENLRIAARSLDRIEAIISSVLAVAREGRDVEETEPVRLSALAERCFETVETSESTLHVDDDFRFHADPDRIRGVFENLFRNSIEHGSASPCSRTREDADEQRDGVIIHVGPLHDGDGFYVADDGPGIPESERETVFEAGHTTGSEGIGIGLAIVESIVEAHGWSIEIVDDADGGARFEVSGAIPAE</sequence>
<keyword evidence="4" id="KW-0808">Transferase</keyword>
<dbReference type="SUPFAM" id="SSF55874">
    <property type="entry name" value="ATPase domain of HSP90 chaperone/DNA topoisomerase II/histidine kinase"/>
    <property type="match status" value="1"/>
</dbReference>
<dbReference type="GO" id="GO:0000160">
    <property type="term" value="P:phosphorelay signal transduction system"/>
    <property type="evidence" value="ECO:0007669"/>
    <property type="project" value="UniProtKB-KW"/>
</dbReference>
<dbReference type="AlphaFoldDB" id="A0ABD5UU91"/>
<keyword evidence="10" id="KW-0067">ATP-binding</keyword>
<dbReference type="CDD" id="cd00082">
    <property type="entry name" value="HisKA"/>
    <property type="match status" value="1"/>
</dbReference>
<dbReference type="InterPro" id="IPR036097">
    <property type="entry name" value="HisK_dim/P_sf"/>
</dbReference>
<evidence type="ECO:0000256" key="6">
    <source>
        <dbReference type="ARBA" id="ARBA00023012"/>
    </source>
</evidence>
<dbReference type="SMART" id="SM00387">
    <property type="entry name" value="HATPase_c"/>
    <property type="match status" value="1"/>
</dbReference>
<feature type="domain" description="PAS" evidence="9">
    <location>
        <begin position="142"/>
        <end position="191"/>
    </location>
</feature>
<feature type="transmembrane region" description="Helical" evidence="7">
    <location>
        <begin position="77"/>
        <end position="97"/>
    </location>
</feature>
<evidence type="ECO:0000256" key="7">
    <source>
        <dbReference type="SAM" id="Phobius"/>
    </source>
</evidence>
<protein>
    <recommendedName>
        <fullName evidence="2">histidine kinase</fullName>
        <ecNumber evidence="2">2.7.13.3</ecNumber>
    </recommendedName>
</protein>
<dbReference type="InterPro" id="IPR005467">
    <property type="entry name" value="His_kinase_dom"/>
</dbReference>
<evidence type="ECO:0000259" key="9">
    <source>
        <dbReference type="PROSITE" id="PS50112"/>
    </source>
</evidence>
<dbReference type="Gene3D" id="3.30.450.20">
    <property type="entry name" value="PAS domain"/>
    <property type="match status" value="1"/>
</dbReference>
<comment type="caution">
    <text evidence="10">The sequence shown here is derived from an EMBL/GenBank/DDBJ whole genome shotgun (WGS) entry which is preliminary data.</text>
</comment>
<keyword evidence="10" id="KW-0547">Nucleotide-binding</keyword>
<dbReference type="GO" id="GO:0004673">
    <property type="term" value="F:protein histidine kinase activity"/>
    <property type="evidence" value="ECO:0007669"/>
    <property type="project" value="UniProtKB-EC"/>
</dbReference>
<keyword evidence="7" id="KW-0472">Membrane</keyword>
<dbReference type="Proteomes" id="UP001596296">
    <property type="component" value="Unassembled WGS sequence"/>
</dbReference>
<keyword evidence="6" id="KW-0902">Two-component regulatory system</keyword>
<comment type="catalytic activity">
    <reaction evidence="1">
        <text>ATP + protein L-histidine = ADP + protein N-phospho-L-histidine.</text>
        <dbReference type="EC" id="2.7.13.3"/>
    </reaction>
</comment>
<dbReference type="InterPro" id="IPR003661">
    <property type="entry name" value="HisK_dim/P_dom"/>
</dbReference>
<keyword evidence="7" id="KW-0812">Transmembrane</keyword>
<feature type="transmembrane region" description="Helical" evidence="7">
    <location>
        <begin position="109"/>
        <end position="128"/>
    </location>
</feature>